<dbReference type="Proteomes" id="UP000823775">
    <property type="component" value="Unassembled WGS sequence"/>
</dbReference>
<organism evidence="2 3">
    <name type="scientific">Datura stramonium</name>
    <name type="common">Jimsonweed</name>
    <name type="synonym">Common thornapple</name>
    <dbReference type="NCBI Taxonomy" id="4076"/>
    <lineage>
        <taxon>Eukaryota</taxon>
        <taxon>Viridiplantae</taxon>
        <taxon>Streptophyta</taxon>
        <taxon>Embryophyta</taxon>
        <taxon>Tracheophyta</taxon>
        <taxon>Spermatophyta</taxon>
        <taxon>Magnoliopsida</taxon>
        <taxon>eudicotyledons</taxon>
        <taxon>Gunneridae</taxon>
        <taxon>Pentapetalae</taxon>
        <taxon>asterids</taxon>
        <taxon>lamiids</taxon>
        <taxon>Solanales</taxon>
        <taxon>Solanaceae</taxon>
        <taxon>Solanoideae</taxon>
        <taxon>Datureae</taxon>
        <taxon>Datura</taxon>
    </lineage>
</organism>
<keyword evidence="3" id="KW-1185">Reference proteome</keyword>
<feature type="compositionally biased region" description="Low complexity" evidence="1">
    <location>
        <begin position="104"/>
        <end position="116"/>
    </location>
</feature>
<dbReference type="EMBL" id="JACEIK010000851">
    <property type="protein sequence ID" value="MCD7462982.1"/>
    <property type="molecule type" value="Genomic_DNA"/>
</dbReference>
<protein>
    <submittedName>
        <fullName evidence="2">Uncharacterized protein</fullName>
    </submittedName>
</protein>
<dbReference type="PANTHER" id="PTHR13690">
    <property type="entry name" value="TRANSCRIPTION FACTOR POSF21-RELATED"/>
    <property type="match status" value="1"/>
</dbReference>
<sequence length="116" mass="13256">MQFWMLMQRDTSGLTAENKELTFRLQALEQAAHLRDAINETLREELQRLKIEAGQHPTANGNRGMHPHLPPHPQPFVQCGNHHAQQQQQHIPRSAASNQTVPGQSQNSFFNFNNRA</sequence>
<evidence type="ECO:0000313" key="3">
    <source>
        <dbReference type="Proteomes" id="UP000823775"/>
    </source>
</evidence>
<name>A0ABS8SVC8_DATST</name>
<gene>
    <name evidence="2" type="ORF">HAX54_049741</name>
</gene>
<reference evidence="2 3" key="1">
    <citation type="journal article" date="2021" name="BMC Genomics">
        <title>Datura genome reveals duplications of psychoactive alkaloid biosynthetic genes and high mutation rate following tissue culture.</title>
        <authorList>
            <person name="Rajewski A."/>
            <person name="Carter-House D."/>
            <person name="Stajich J."/>
            <person name="Litt A."/>
        </authorList>
    </citation>
    <scope>NUCLEOTIDE SEQUENCE [LARGE SCALE GENOMIC DNA]</scope>
    <source>
        <strain evidence="2">AR-01</strain>
    </source>
</reference>
<proteinExistence type="predicted"/>
<feature type="region of interest" description="Disordered" evidence="1">
    <location>
        <begin position="56"/>
        <end position="116"/>
    </location>
</feature>
<evidence type="ECO:0000256" key="1">
    <source>
        <dbReference type="SAM" id="MobiDB-lite"/>
    </source>
</evidence>
<accession>A0ABS8SVC8</accession>
<evidence type="ECO:0000313" key="2">
    <source>
        <dbReference type="EMBL" id="MCD7462982.1"/>
    </source>
</evidence>
<comment type="caution">
    <text evidence="2">The sequence shown here is derived from an EMBL/GenBank/DDBJ whole genome shotgun (WGS) entry which is preliminary data.</text>
</comment>
<dbReference type="PANTHER" id="PTHR13690:SF107">
    <property type="entry name" value="TRANSCRIPTION FACTOR VIP1-LIKE"/>
    <property type="match status" value="1"/>
</dbReference>